<evidence type="ECO:0000313" key="2">
    <source>
        <dbReference type="Proteomes" id="UP000405805"/>
    </source>
</evidence>
<protein>
    <recommendedName>
        <fullName evidence="3">Major fimbrial subunit protein N-terminal domain-containing protein</fullName>
    </recommendedName>
</protein>
<dbReference type="PROSITE" id="PS51257">
    <property type="entry name" value="PROKAR_LIPOPROTEIN"/>
    <property type="match status" value="1"/>
</dbReference>
<dbReference type="AlphaFoldDB" id="A0AA91A4M1"/>
<evidence type="ECO:0000313" key="1">
    <source>
        <dbReference type="EMBL" id="MQO08901.1"/>
    </source>
</evidence>
<evidence type="ECO:0008006" key="3">
    <source>
        <dbReference type="Google" id="ProtNLM"/>
    </source>
</evidence>
<accession>A0AA91A4M1</accession>
<organism evidence="1 2">
    <name type="scientific">Segatella copri</name>
    <dbReference type="NCBI Taxonomy" id="165179"/>
    <lineage>
        <taxon>Bacteria</taxon>
        <taxon>Pseudomonadati</taxon>
        <taxon>Bacteroidota</taxon>
        <taxon>Bacteroidia</taxon>
        <taxon>Bacteroidales</taxon>
        <taxon>Prevotellaceae</taxon>
        <taxon>Segatella</taxon>
    </lineage>
</organism>
<dbReference type="RefSeq" id="WP_153096441.1">
    <property type="nucleotide sequence ID" value="NZ_VZBP01000051.1"/>
</dbReference>
<sequence length="938" mass="105564">MRRFHIYIGFIVWLLTSLFAVSCTDELEGNGYTPNSSSNLHVLVPTVLSANGDATRGSSSEVPTYNATVDECQINDLRLYAFPVNNNGKLVAENLPAPLASMMLEPNVANYQLTIEPGTYHIYVVANMSDVLKAQNQYIKSEEELKNIVLKYSPLGAQPGMPVCTNIPMIYEPKDINGKTTETEIKATDKSATVIANLKFTCVKVKLNLIFDPAEAKVFSGKSFSIKNILAQQLTPKTSLCWNGKFSQSEVSKEYAEGFESNQYDAANNKNGLYYQGDAWERNDANANINDKDVITLNEGAKGSANPTDATAKWLFQGTYYLPERYIADASQQSRLAIGGSIDGNIDNKYIIPLGHKQNESSTTELPTFPRGTYYEIIGKIKSLGNATLDGKTFIKPWEPMSIDADFSHTTLWLDKTRAKLTSLTNDSIFYKTNAAAVEFGCDKKIKVDGKDKDFIIAAKKYNDRIIFTINPAIPYTAYSATEKEGKAKIWVKANNLIKYLDVEYNIQPLFEVDPLETTIFYEAGAETNTKKFTWVTNLGGIVIDKDYSIVGSSKITIKLENSYTDAKGTISVKAENNPTTTVEHYFKAYSKEKVDGKYIERTIKVVVKPPFGDYYIYFRAINDRTYNGAKYEGTLEENVDVSVGNNNWNDGWFQNKGSNAINVDRHNLYMYYQYGESGGTDNIPKENVWYFTGYYTNPGVNGPAGRNSRMTGATNNPGWYYYKIPKDAKGHNNHNKEDREIKPGETLMIFYSYNNDGPEYHRCPHHMEPGIPLFNYEDHEGWILYDPTSDPTYRIFDERPEVENVTYTVYSPYEIKRWSCNFGISNNELTGQWTLYDEVSSRTESNGSMTFSEKTIGGKKWYVTKIKLKAVKGYHEKTILIQNNSGDTNESKVLFGGRSYEKDGDTGWIERKGGGIVAWHPGVPKSGDWTDDNGNKQ</sequence>
<comment type="caution">
    <text evidence="1">The sequence shown here is derived from an EMBL/GenBank/DDBJ whole genome shotgun (WGS) entry which is preliminary data.</text>
</comment>
<dbReference type="EMBL" id="VZBP01000051">
    <property type="protein sequence ID" value="MQO08901.1"/>
    <property type="molecule type" value="Genomic_DNA"/>
</dbReference>
<gene>
    <name evidence="1" type="ORF">F7D57_04020</name>
</gene>
<proteinExistence type="predicted"/>
<dbReference type="Proteomes" id="UP000405805">
    <property type="component" value="Unassembled WGS sequence"/>
</dbReference>
<name>A0AA91A4M1_9BACT</name>
<reference evidence="2" key="1">
    <citation type="submission" date="2019-09" db="EMBL/GenBank/DDBJ databases">
        <title>Distinct polysaccharide growth profiles of human intestinal Prevotella copri isolates.</title>
        <authorList>
            <person name="Fehlner-Peach H."/>
            <person name="Magnabosco C."/>
            <person name="Raghavan V."/>
            <person name="Scher J.U."/>
            <person name="Tett A."/>
            <person name="Cox L.M."/>
            <person name="Gottsegen C."/>
            <person name="Watters A."/>
            <person name="Wiltshire- Gordon J.D."/>
            <person name="Segata N."/>
            <person name="Bonneau R."/>
            <person name="Littman D.R."/>
        </authorList>
    </citation>
    <scope>NUCLEOTIDE SEQUENCE [LARGE SCALE GENOMIC DNA]</scope>
    <source>
        <strain evidence="2">iA624</strain>
    </source>
</reference>